<keyword evidence="11" id="KW-0325">Glycoprotein</keyword>
<dbReference type="GO" id="GO:0030855">
    <property type="term" value="P:epithelial cell differentiation"/>
    <property type="evidence" value="ECO:0007669"/>
    <property type="project" value="UniProtKB-ARBA"/>
</dbReference>
<keyword evidence="8" id="KW-1133">Transmembrane helix</keyword>
<dbReference type="Pfam" id="PF00028">
    <property type="entry name" value="Cadherin"/>
    <property type="match status" value="2"/>
</dbReference>
<keyword evidence="7" id="KW-0130">Cell adhesion</keyword>
<evidence type="ECO:0000256" key="4">
    <source>
        <dbReference type="ARBA" id="ARBA00022729"/>
    </source>
</evidence>
<evidence type="ECO:0000256" key="13">
    <source>
        <dbReference type="SAM" id="Coils"/>
    </source>
</evidence>
<evidence type="ECO:0000256" key="7">
    <source>
        <dbReference type="ARBA" id="ARBA00022889"/>
    </source>
</evidence>
<keyword evidence="3" id="KW-0812">Transmembrane</keyword>
<dbReference type="Proteomes" id="UP001487740">
    <property type="component" value="Unassembled WGS sequence"/>
</dbReference>
<dbReference type="GO" id="GO:0031175">
    <property type="term" value="P:neuron projection development"/>
    <property type="evidence" value="ECO:0007669"/>
    <property type="project" value="TreeGrafter"/>
</dbReference>
<evidence type="ECO:0000256" key="9">
    <source>
        <dbReference type="ARBA" id="ARBA00023136"/>
    </source>
</evidence>
<dbReference type="SUPFAM" id="SSF49313">
    <property type="entry name" value="Cadherin-like"/>
    <property type="match status" value="3"/>
</dbReference>
<protein>
    <recommendedName>
        <fullName evidence="15">Cadherin domain-containing protein</fullName>
    </recommendedName>
</protein>
<dbReference type="GO" id="GO:0008013">
    <property type="term" value="F:beta-catenin binding"/>
    <property type="evidence" value="ECO:0007669"/>
    <property type="project" value="TreeGrafter"/>
</dbReference>
<keyword evidence="10" id="KW-1015">Disulfide bond</keyword>
<sequence>MDPGKIFQIITNSTLLATRLLPANHTPLVEFSSSRYCAAVPEDRPPGGTVTSVIATHRHGAEVRYSITGGNKDGLFTIDQHSGTITLAAILDYEVIDEHELVVTAEGGMDAVHTYVFIRVDDVNDNPPVFLQPEPRITLVEEDDRDLPAPVAKVTAVDADLKDGGRLVYRLTGPGTQEEVGEGEAFFAIHARTGDLIQLRALDRDPPHGRGLWRLRVEVRDGQWWEDEEVIGPNLIDLSSPTHHHRQASWGHREPAGDPHTGVPSGNVRGGVRIVTPLTETYRNWRSERHALVSEPTAPRIEDSGSLLMDKSVPWSTAGATRHLRPANRVSDKAWLQESHSSASGLAYDSGGEILSPTTRDKDLNSKHDLPPAPAGWRDRRGTLPHDSQMRHVVAVPRKPRHAPYSMSREASHVVLRPRQEIRGDALHEKQRRQKRDNEEIKVPTLGGNISRSLRKQYVDLLSNRHEPSDAITHHRALAGDDGGGVKYTAALERNISNTSRYIPSDTLTDSRREGEETKHSLLTLTRNTQGVVTPNIKTTNPTEPQPENRGTQSASLGRKELKTEKSRRQKLTKEKENARFIRKKKPSMSSSTRPRIVSPSEHLKGVRLQRDASEMDFTFGNLEEDIEEEEEEEEEEESLCEEMMLDSGGGDSGWRIHVVETVVTVVVKDINDNAPVFPDTTMLGHVQENGAAGSAVVVVSAWDADDATDGSNARLTYAIEKNVVDEASGAAIFSVEPDTGLVRTARCCLDREATPEYRLQVVAADGGGLKGTGTVVVRVMDENDNPPRLARRHWELEVDETPPGAPSPNATLLELTAADKDARNVFLYRVVPGSGPGWENFGMRSVGIIGAAIRPQEPRL</sequence>
<feature type="domain" description="Cadherin" evidence="15">
    <location>
        <begin position="32"/>
        <end position="130"/>
    </location>
</feature>
<dbReference type="PROSITE" id="PS00232">
    <property type="entry name" value="CADHERIN_1"/>
    <property type="match status" value="2"/>
</dbReference>
<dbReference type="EMBL" id="JARAKH010000003">
    <property type="protein sequence ID" value="KAK8404802.1"/>
    <property type="molecule type" value="Genomic_DNA"/>
</dbReference>
<feature type="region of interest" description="Disordered" evidence="14">
    <location>
        <begin position="236"/>
        <end position="270"/>
    </location>
</feature>
<dbReference type="Gene3D" id="2.60.40.60">
    <property type="entry name" value="Cadherins"/>
    <property type="match status" value="3"/>
</dbReference>
<evidence type="ECO:0000256" key="1">
    <source>
        <dbReference type="ARBA" id="ARBA00004167"/>
    </source>
</evidence>
<evidence type="ECO:0000259" key="15">
    <source>
        <dbReference type="PROSITE" id="PS50268"/>
    </source>
</evidence>
<dbReference type="InterPro" id="IPR002126">
    <property type="entry name" value="Cadherin-like_dom"/>
</dbReference>
<dbReference type="GO" id="GO:0016342">
    <property type="term" value="C:catenin complex"/>
    <property type="evidence" value="ECO:0007669"/>
    <property type="project" value="TreeGrafter"/>
</dbReference>
<feature type="compositionally biased region" description="Basic and acidic residues" evidence="14">
    <location>
        <begin position="509"/>
        <end position="520"/>
    </location>
</feature>
<dbReference type="AlphaFoldDB" id="A0AAW0UXE5"/>
<keyword evidence="13" id="KW-0175">Coiled coil</keyword>
<dbReference type="GO" id="GO:0007156">
    <property type="term" value="P:homophilic cell adhesion via plasma membrane adhesion molecules"/>
    <property type="evidence" value="ECO:0007669"/>
    <property type="project" value="InterPro"/>
</dbReference>
<keyword evidence="5" id="KW-0677">Repeat</keyword>
<comment type="subcellular location">
    <subcellularLocation>
        <location evidence="1">Membrane</location>
        <topology evidence="1">Single-pass membrane protein</topology>
    </subcellularLocation>
</comment>
<name>A0AAW0UXE5_SCYPA</name>
<comment type="caution">
    <text evidence="16">The sequence shown here is derived from an EMBL/GenBank/DDBJ whole genome shotgun (WGS) entry which is preliminary data.</text>
</comment>
<evidence type="ECO:0000256" key="6">
    <source>
        <dbReference type="ARBA" id="ARBA00022837"/>
    </source>
</evidence>
<evidence type="ECO:0000256" key="3">
    <source>
        <dbReference type="ARBA" id="ARBA00022692"/>
    </source>
</evidence>
<evidence type="ECO:0000256" key="11">
    <source>
        <dbReference type="ARBA" id="ARBA00023180"/>
    </source>
</evidence>
<accession>A0AAW0UXE5</accession>
<feature type="region of interest" description="Disordered" evidence="14">
    <location>
        <begin position="501"/>
        <end position="597"/>
    </location>
</feature>
<evidence type="ECO:0000256" key="2">
    <source>
        <dbReference type="ARBA" id="ARBA00022536"/>
    </source>
</evidence>
<dbReference type="FunFam" id="2.60.40.60:FF:000112">
    <property type="entry name" value="neural-cadherin isoform X1"/>
    <property type="match status" value="1"/>
</dbReference>
<gene>
    <name evidence="16" type="ORF">O3P69_001423</name>
</gene>
<feature type="coiled-coil region" evidence="13">
    <location>
        <begin position="613"/>
        <end position="647"/>
    </location>
</feature>
<dbReference type="PANTHER" id="PTHR24027">
    <property type="entry name" value="CADHERIN-23"/>
    <property type="match status" value="1"/>
</dbReference>
<evidence type="ECO:0000256" key="14">
    <source>
        <dbReference type="SAM" id="MobiDB-lite"/>
    </source>
</evidence>
<evidence type="ECO:0000256" key="12">
    <source>
        <dbReference type="PROSITE-ProRule" id="PRU00043"/>
    </source>
</evidence>
<keyword evidence="4" id="KW-0732">Signal</keyword>
<feature type="compositionally biased region" description="Polar residues" evidence="14">
    <location>
        <begin position="521"/>
        <end position="543"/>
    </location>
</feature>
<feature type="domain" description="Cadherin" evidence="15">
    <location>
        <begin position="132"/>
        <end position="221"/>
    </location>
</feature>
<dbReference type="FunFam" id="2.60.40.60:FF:000032">
    <property type="entry name" value="FAT atypical cadherin 1"/>
    <property type="match status" value="1"/>
</dbReference>
<keyword evidence="6 12" id="KW-0106">Calcium</keyword>
<dbReference type="GO" id="GO:0016477">
    <property type="term" value="P:cell migration"/>
    <property type="evidence" value="ECO:0007669"/>
    <property type="project" value="TreeGrafter"/>
</dbReference>
<dbReference type="PRINTS" id="PR00205">
    <property type="entry name" value="CADHERIN"/>
</dbReference>
<evidence type="ECO:0000313" key="17">
    <source>
        <dbReference type="Proteomes" id="UP001487740"/>
    </source>
</evidence>
<feature type="compositionally biased region" description="Basic and acidic residues" evidence="14">
    <location>
        <begin position="359"/>
        <end position="370"/>
    </location>
</feature>
<evidence type="ECO:0000256" key="10">
    <source>
        <dbReference type="ARBA" id="ARBA00023157"/>
    </source>
</evidence>
<evidence type="ECO:0000256" key="5">
    <source>
        <dbReference type="ARBA" id="ARBA00022737"/>
    </source>
</evidence>
<keyword evidence="17" id="KW-1185">Reference proteome</keyword>
<dbReference type="GO" id="GO:0045296">
    <property type="term" value="F:cadherin binding"/>
    <property type="evidence" value="ECO:0007669"/>
    <property type="project" value="TreeGrafter"/>
</dbReference>
<dbReference type="SMART" id="SM00112">
    <property type="entry name" value="CA"/>
    <property type="match status" value="3"/>
</dbReference>
<keyword evidence="2" id="KW-0245">EGF-like domain</keyword>
<dbReference type="GO" id="GO:0005509">
    <property type="term" value="F:calcium ion binding"/>
    <property type="evidence" value="ECO:0007669"/>
    <property type="project" value="UniProtKB-UniRule"/>
</dbReference>
<dbReference type="CDD" id="cd11304">
    <property type="entry name" value="Cadherin_repeat"/>
    <property type="match status" value="3"/>
</dbReference>
<dbReference type="GO" id="GO:0008104">
    <property type="term" value="P:intracellular protein localization"/>
    <property type="evidence" value="ECO:0007669"/>
    <property type="project" value="UniProtKB-ARBA"/>
</dbReference>
<dbReference type="InterPro" id="IPR020894">
    <property type="entry name" value="Cadherin_CS"/>
</dbReference>
<dbReference type="GO" id="GO:0007424">
    <property type="term" value="P:open tracheal system development"/>
    <property type="evidence" value="ECO:0007669"/>
    <property type="project" value="UniProtKB-ARBA"/>
</dbReference>
<feature type="compositionally biased region" description="Basic and acidic residues" evidence="14">
    <location>
        <begin position="377"/>
        <end position="390"/>
    </location>
</feature>
<dbReference type="PROSITE" id="PS50268">
    <property type="entry name" value="CADHERIN_2"/>
    <property type="match status" value="3"/>
</dbReference>
<dbReference type="InterPro" id="IPR039808">
    <property type="entry name" value="Cadherin"/>
</dbReference>
<proteinExistence type="predicted"/>
<feature type="region of interest" description="Disordered" evidence="14">
    <location>
        <begin position="331"/>
        <end position="390"/>
    </location>
</feature>
<keyword evidence="9" id="KW-0472">Membrane</keyword>
<reference evidence="16 17" key="1">
    <citation type="submission" date="2023-03" db="EMBL/GenBank/DDBJ databases">
        <title>High-quality genome of Scylla paramamosain provides insights in environmental adaptation.</title>
        <authorList>
            <person name="Zhang L."/>
        </authorList>
    </citation>
    <scope>NUCLEOTIDE SEQUENCE [LARGE SCALE GENOMIC DNA]</scope>
    <source>
        <strain evidence="16">LZ_2023a</strain>
        <tissue evidence="16">Muscle</tissue>
    </source>
</reference>
<dbReference type="PANTHER" id="PTHR24027:SF438">
    <property type="entry name" value="CADHERIN 23"/>
    <property type="match status" value="1"/>
</dbReference>
<feature type="domain" description="Cadherin" evidence="15">
    <location>
        <begin position="679"/>
        <end position="790"/>
    </location>
</feature>
<evidence type="ECO:0000256" key="8">
    <source>
        <dbReference type="ARBA" id="ARBA00022989"/>
    </source>
</evidence>
<dbReference type="InterPro" id="IPR015919">
    <property type="entry name" value="Cadherin-like_sf"/>
</dbReference>
<organism evidence="16 17">
    <name type="scientific">Scylla paramamosain</name>
    <name type="common">Mud crab</name>
    <dbReference type="NCBI Taxonomy" id="85552"/>
    <lineage>
        <taxon>Eukaryota</taxon>
        <taxon>Metazoa</taxon>
        <taxon>Ecdysozoa</taxon>
        <taxon>Arthropoda</taxon>
        <taxon>Crustacea</taxon>
        <taxon>Multicrustacea</taxon>
        <taxon>Malacostraca</taxon>
        <taxon>Eumalacostraca</taxon>
        <taxon>Eucarida</taxon>
        <taxon>Decapoda</taxon>
        <taxon>Pleocyemata</taxon>
        <taxon>Brachyura</taxon>
        <taxon>Eubrachyura</taxon>
        <taxon>Portunoidea</taxon>
        <taxon>Portunidae</taxon>
        <taxon>Portuninae</taxon>
        <taxon>Scylla</taxon>
    </lineage>
</organism>
<feature type="compositionally biased region" description="Basic and acidic residues" evidence="14">
    <location>
        <begin position="558"/>
        <end position="580"/>
    </location>
</feature>
<evidence type="ECO:0000313" key="16">
    <source>
        <dbReference type="EMBL" id="KAK8404802.1"/>
    </source>
</evidence>